<dbReference type="EMBL" id="FXXP01000001">
    <property type="protein sequence ID" value="SMX26691.1"/>
    <property type="molecule type" value="Genomic_DNA"/>
</dbReference>
<reference evidence="2" key="1">
    <citation type="submission" date="2017-05" db="EMBL/GenBank/DDBJ databases">
        <authorList>
            <person name="Rodrigo-Torres L."/>
            <person name="Arahal R. D."/>
            <person name="Lucena T."/>
        </authorList>
    </citation>
    <scope>NUCLEOTIDE SEQUENCE [LARGE SCALE GENOMIC DNA]</scope>
    <source>
        <strain evidence="2">CECT 8649</strain>
    </source>
</reference>
<dbReference type="SUPFAM" id="SSF54909">
    <property type="entry name" value="Dimeric alpha+beta barrel"/>
    <property type="match status" value="1"/>
</dbReference>
<evidence type="ECO:0008006" key="3">
    <source>
        <dbReference type="Google" id="ProtNLM"/>
    </source>
</evidence>
<keyword evidence="2" id="KW-1185">Reference proteome</keyword>
<dbReference type="InterPro" id="IPR011008">
    <property type="entry name" value="Dimeric_a/b-barrel"/>
</dbReference>
<protein>
    <recommendedName>
        <fullName evidence="3">ABM domain-containing protein</fullName>
    </recommendedName>
</protein>
<proteinExistence type="predicted"/>
<dbReference type="OrthoDB" id="1445730at2"/>
<organism evidence="1 2">
    <name type="scientific">Pelagimonas phthalicica</name>
    <dbReference type="NCBI Taxonomy" id="1037362"/>
    <lineage>
        <taxon>Bacteria</taxon>
        <taxon>Pseudomonadati</taxon>
        <taxon>Pseudomonadota</taxon>
        <taxon>Alphaproteobacteria</taxon>
        <taxon>Rhodobacterales</taxon>
        <taxon>Roseobacteraceae</taxon>
        <taxon>Pelagimonas</taxon>
    </lineage>
</organism>
<dbReference type="RefSeq" id="WP_099242700.1">
    <property type="nucleotide sequence ID" value="NZ_FXXP01000001.1"/>
</dbReference>
<dbReference type="Proteomes" id="UP000225972">
    <property type="component" value="Unassembled WGS sequence"/>
</dbReference>
<evidence type="ECO:0000313" key="2">
    <source>
        <dbReference type="Proteomes" id="UP000225972"/>
    </source>
</evidence>
<sequence length="101" mass="11186">MSVLETVRYRLKPDATPEAAIKAWEKSQSFARAQDGFLSRKLAVTGEGDWLDLVEWRDMTCAKAAGAAFNPANFPELMDLVTVLDESSMVMSHYEVKGETG</sequence>
<accession>A0A238J7H1</accession>
<evidence type="ECO:0000313" key="1">
    <source>
        <dbReference type="EMBL" id="SMX26691.1"/>
    </source>
</evidence>
<gene>
    <name evidence="1" type="ORF">TRP8649_00776</name>
</gene>
<name>A0A238J7H1_9RHOB</name>
<dbReference type="AlphaFoldDB" id="A0A238J7H1"/>